<keyword evidence="2" id="KW-1185">Reference proteome</keyword>
<name>A0A1G4HZF1_TRYEQ</name>
<evidence type="ECO:0000313" key="2">
    <source>
        <dbReference type="Proteomes" id="UP000195570"/>
    </source>
</evidence>
<accession>A0A1G4HZF1</accession>
<comment type="caution">
    <text evidence="1">The sequence shown here is derived from an EMBL/GenBank/DDBJ whole genome shotgun (WGS) entry which is preliminary data.</text>
</comment>
<dbReference type="GeneID" id="92374059"/>
<dbReference type="EMBL" id="CZPT02000133">
    <property type="protein sequence ID" value="SCU64726.1"/>
    <property type="molecule type" value="Genomic_DNA"/>
</dbReference>
<dbReference type="AlphaFoldDB" id="A0A1G4HZF1"/>
<dbReference type="VEuPathDB" id="TriTrypDB:TEOVI_000011900"/>
<evidence type="ECO:0000313" key="1">
    <source>
        <dbReference type="EMBL" id="SCU64726.1"/>
    </source>
</evidence>
<dbReference type="RefSeq" id="XP_067076438.1">
    <property type="nucleotide sequence ID" value="XM_067220337.1"/>
</dbReference>
<organism evidence="1 2">
    <name type="scientific">Trypanosoma equiperdum</name>
    <dbReference type="NCBI Taxonomy" id="5694"/>
    <lineage>
        <taxon>Eukaryota</taxon>
        <taxon>Discoba</taxon>
        <taxon>Euglenozoa</taxon>
        <taxon>Kinetoplastea</taxon>
        <taxon>Metakinetoplastina</taxon>
        <taxon>Trypanosomatida</taxon>
        <taxon>Trypanosomatidae</taxon>
        <taxon>Trypanosoma</taxon>
    </lineage>
</organism>
<proteinExistence type="predicted"/>
<sequence length="127" mass="14492">MPLWSFVELSSSFLSPVTVGVSPFFRPLEERLNTEPPAVREVVWEYMHCTKRAINTRIIGFCEPTLNKCVDDLRLYLKASAAGGSDEASLAEVLRRRRGEVDADSLPWESRAEYKEWLRTQGRLKCG</sequence>
<protein>
    <submittedName>
        <fullName evidence="1">Uncharacterized protein</fullName>
    </submittedName>
</protein>
<dbReference type="Proteomes" id="UP000195570">
    <property type="component" value="Unassembled WGS sequence"/>
</dbReference>
<gene>
    <name evidence="1" type="ORF">TEOVI_000011900</name>
</gene>
<reference evidence="1" key="1">
    <citation type="submission" date="2016-09" db="EMBL/GenBank/DDBJ databases">
        <authorList>
            <person name="Hebert L."/>
            <person name="Moumen B."/>
        </authorList>
    </citation>
    <scope>NUCLEOTIDE SEQUENCE [LARGE SCALE GENOMIC DNA]</scope>
    <source>
        <strain evidence="1">OVI</strain>
    </source>
</reference>